<proteinExistence type="predicted"/>
<accession>A0A8B9DTH0</accession>
<reference evidence="1" key="1">
    <citation type="submission" date="2025-08" db="UniProtKB">
        <authorList>
            <consortium name="Ensembl"/>
        </authorList>
    </citation>
    <scope>IDENTIFICATION</scope>
</reference>
<keyword evidence="2" id="KW-1185">Reference proteome</keyword>
<protein>
    <submittedName>
        <fullName evidence="1">Uncharacterized protein</fullName>
    </submittedName>
</protein>
<dbReference type="AlphaFoldDB" id="A0A8B9DTH0"/>
<organism evidence="1 2">
    <name type="scientific">Anser cygnoides</name>
    <name type="common">Swan goose</name>
    <dbReference type="NCBI Taxonomy" id="8845"/>
    <lineage>
        <taxon>Eukaryota</taxon>
        <taxon>Metazoa</taxon>
        <taxon>Chordata</taxon>
        <taxon>Craniata</taxon>
        <taxon>Vertebrata</taxon>
        <taxon>Euteleostomi</taxon>
        <taxon>Archelosauria</taxon>
        <taxon>Archosauria</taxon>
        <taxon>Dinosauria</taxon>
        <taxon>Saurischia</taxon>
        <taxon>Theropoda</taxon>
        <taxon>Coelurosauria</taxon>
        <taxon>Aves</taxon>
        <taxon>Neognathae</taxon>
        <taxon>Galloanserae</taxon>
        <taxon>Anseriformes</taxon>
        <taxon>Anatidae</taxon>
        <taxon>Anserinae</taxon>
        <taxon>Anser</taxon>
    </lineage>
</organism>
<name>A0A8B9DTH0_ANSCY</name>
<sequence>GQQQLILGTGAAGPTDYRGQYASLQSEGKKSLNFPCDSRKAQEVTEINRGFGYDRTLPHLLPLLWD</sequence>
<evidence type="ECO:0000313" key="1">
    <source>
        <dbReference type="Ensembl" id="ENSACDP00005011603.1"/>
    </source>
</evidence>
<dbReference type="Proteomes" id="UP000694521">
    <property type="component" value="Unplaced"/>
</dbReference>
<evidence type="ECO:0000313" key="2">
    <source>
        <dbReference type="Proteomes" id="UP000694521"/>
    </source>
</evidence>
<reference evidence="1" key="2">
    <citation type="submission" date="2025-09" db="UniProtKB">
        <authorList>
            <consortium name="Ensembl"/>
        </authorList>
    </citation>
    <scope>IDENTIFICATION</scope>
</reference>
<dbReference type="Ensembl" id="ENSACDT00005013968.1">
    <property type="protein sequence ID" value="ENSACDP00005011603.1"/>
    <property type="gene ID" value="ENSACDG00005008521.1"/>
</dbReference>